<dbReference type="FunFam" id="3.30.70.80:FF:000002">
    <property type="entry name" value="Subtilisin-like protease SBT5.3"/>
    <property type="match status" value="1"/>
</dbReference>
<dbReference type="Gene3D" id="2.60.40.2310">
    <property type="match status" value="1"/>
</dbReference>
<dbReference type="GO" id="GO:0006508">
    <property type="term" value="P:proteolysis"/>
    <property type="evidence" value="ECO:0007669"/>
    <property type="project" value="UniProtKB-KW"/>
</dbReference>
<feature type="domain" description="PA" evidence="14">
    <location>
        <begin position="422"/>
        <end position="487"/>
    </location>
</feature>
<feature type="active site" description="Charge relay system" evidence="11 12">
    <location>
        <position position="233"/>
    </location>
</feature>
<evidence type="ECO:0000256" key="8">
    <source>
        <dbReference type="ARBA" id="ARBA00022801"/>
    </source>
</evidence>
<dbReference type="GO" id="GO:0048046">
    <property type="term" value="C:apoplast"/>
    <property type="evidence" value="ECO:0007669"/>
    <property type="project" value="UniProtKB-SubCell"/>
</dbReference>
<comment type="subcellular location">
    <subcellularLocation>
        <location evidence="2">Secreted</location>
        <location evidence="2">Extracellular space</location>
        <location evidence="2">Apoplast</location>
    </subcellularLocation>
</comment>
<evidence type="ECO:0000256" key="6">
    <source>
        <dbReference type="ARBA" id="ARBA00022670"/>
    </source>
</evidence>
<dbReference type="InterPro" id="IPR036852">
    <property type="entry name" value="Peptidase_S8/S53_dom_sf"/>
</dbReference>
<dbReference type="PANTHER" id="PTHR10795">
    <property type="entry name" value="PROPROTEIN CONVERTASE SUBTILISIN/KEXIN"/>
    <property type="match status" value="1"/>
</dbReference>
<dbReference type="AlphaFoldDB" id="A0A151QS71"/>
<dbReference type="InterPro" id="IPR003137">
    <property type="entry name" value="PA_domain"/>
</dbReference>
<dbReference type="Gene3D" id="3.40.50.200">
    <property type="entry name" value="Peptidase S8/S53 domain"/>
    <property type="match status" value="1"/>
</dbReference>
<keyword evidence="6 12" id="KW-0645">Protease</keyword>
<keyword evidence="18" id="KW-1185">Reference proteome</keyword>
<dbReference type="GO" id="GO:0009609">
    <property type="term" value="P:response to symbiotic bacterium"/>
    <property type="evidence" value="ECO:0007669"/>
    <property type="project" value="UniProtKB-ARBA"/>
</dbReference>
<dbReference type="SUPFAM" id="SSF52743">
    <property type="entry name" value="Subtilisin-like"/>
    <property type="match status" value="1"/>
</dbReference>
<feature type="domain" description="Inhibitor I9" evidence="15">
    <location>
        <begin position="17"/>
        <end position="101"/>
    </location>
</feature>
<evidence type="ECO:0000259" key="13">
    <source>
        <dbReference type="Pfam" id="PF00082"/>
    </source>
</evidence>
<dbReference type="InterPro" id="IPR010259">
    <property type="entry name" value="S8pro/Inhibitor_I9"/>
</dbReference>
<dbReference type="EMBL" id="KQ484972">
    <property type="protein sequence ID" value="KYP33158.1"/>
    <property type="molecule type" value="Genomic_DNA"/>
</dbReference>
<evidence type="ECO:0000256" key="2">
    <source>
        <dbReference type="ARBA" id="ARBA00004271"/>
    </source>
</evidence>
<name>A0A151QS71_CAJCA</name>
<dbReference type="FunFam" id="3.40.50.200:FF:000006">
    <property type="entry name" value="Subtilisin-like protease SBT1.5"/>
    <property type="match status" value="1"/>
</dbReference>
<dbReference type="CDD" id="cd04852">
    <property type="entry name" value="Peptidases_S8_3"/>
    <property type="match status" value="1"/>
</dbReference>
<keyword evidence="10" id="KW-0325">Glycoprotein</keyword>
<dbReference type="CDD" id="cd02120">
    <property type="entry name" value="PA_subtilisin_like"/>
    <property type="match status" value="1"/>
</dbReference>
<dbReference type="FunFam" id="3.50.30.30:FF:000005">
    <property type="entry name" value="subtilisin-like protease SBT1.5"/>
    <property type="match status" value="1"/>
</dbReference>
<dbReference type="InterPro" id="IPR015500">
    <property type="entry name" value="Peptidase_S8_subtilisin-rel"/>
</dbReference>
<dbReference type="PROSITE" id="PS51892">
    <property type="entry name" value="SUBTILASE"/>
    <property type="match status" value="1"/>
</dbReference>
<evidence type="ECO:0000256" key="5">
    <source>
        <dbReference type="ARBA" id="ARBA00022525"/>
    </source>
</evidence>
<accession>A0A151QS71</accession>
<dbReference type="InterPro" id="IPR037045">
    <property type="entry name" value="S8pro/Inhibitor_I9_sf"/>
</dbReference>
<feature type="active site" description="Charge relay system" evidence="11 12">
    <location>
        <position position="138"/>
    </location>
</feature>
<dbReference type="Gene3D" id="3.30.70.80">
    <property type="entry name" value="Peptidase S8 propeptide/proteinase inhibitor I9"/>
    <property type="match status" value="1"/>
</dbReference>
<evidence type="ECO:0000256" key="3">
    <source>
        <dbReference type="ARBA" id="ARBA00011073"/>
    </source>
</evidence>
<dbReference type="SUPFAM" id="SSF52025">
    <property type="entry name" value="PA domain"/>
    <property type="match status" value="1"/>
</dbReference>
<evidence type="ECO:0000313" key="17">
    <source>
        <dbReference type="EMBL" id="KYP33158.1"/>
    </source>
</evidence>
<gene>
    <name evidence="17" type="ORF">KK1_046008</name>
</gene>
<reference evidence="17" key="1">
    <citation type="journal article" date="2012" name="Nat. Biotechnol.">
        <title>Draft genome sequence of pigeonpea (Cajanus cajan), an orphan legume crop of resource-poor farmers.</title>
        <authorList>
            <person name="Varshney R.K."/>
            <person name="Chen W."/>
            <person name="Li Y."/>
            <person name="Bharti A.K."/>
            <person name="Saxena R.K."/>
            <person name="Schlueter J.A."/>
            <person name="Donoghue M.T."/>
            <person name="Azam S."/>
            <person name="Fan G."/>
            <person name="Whaley A.M."/>
            <person name="Farmer A.D."/>
            <person name="Sheridan J."/>
            <person name="Iwata A."/>
            <person name="Tuteja R."/>
            <person name="Penmetsa R.V."/>
            <person name="Wu W."/>
            <person name="Upadhyaya H.D."/>
            <person name="Yang S.P."/>
            <person name="Shah T."/>
            <person name="Saxena K.B."/>
            <person name="Michael T."/>
            <person name="McCombie W.R."/>
            <person name="Yang B."/>
            <person name="Zhang G."/>
            <person name="Yang H."/>
            <person name="Wang J."/>
            <person name="Spillane C."/>
            <person name="Cook D.R."/>
            <person name="May G.D."/>
            <person name="Xu X."/>
            <person name="Jackson S.A."/>
        </authorList>
    </citation>
    <scope>NUCLEOTIDE SEQUENCE [LARGE SCALE GENOMIC DNA]</scope>
</reference>
<dbReference type="InterPro" id="IPR034197">
    <property type="entry name" value="Peptidases_S8_3"/>
</dbReference>
<dbReference type="GO" id="GO:0009610">
    <property type="term" value="P:response to symbiotic fungus"/>
    <property type="evidence" value="ECO:0007669"/>
    <property type="project" value="UniProtKB-ARBA"/>
</dbReference>
<evidence type="ECO:0000256" key="10">
    <source>
        <dbReference type="ARBA" id="ARBA00023180"/>
    </source>
</evidence>
<dbReference type="Pfam" id="PF02225">
    <property type="entry name" value="PA"/>
    <property type="match status" value="1"/>
</dbReference>
<dbReference type="Pfam" id="PF05922">
    <property type="entry name" value="Inhibitor_I9"/>
    <property type="match status" value="1"/>
</dbReference>
<evidence type="ECO:0000256" key="4">
    <source>
        <dbReference type="ARBA" id="ARBA00022523"/>
    </source>
</evidence>
<dbReference type="Gene3D" id="3.50.30.30">
    <property type="match status" value="1"/>
</dbReference>
<feature type="active site" description="Charge relay system" evidence="11 12">
    <location>
        <position position="574"/>
    </location>
</feature>
<keyword evidence="8 12" id="KW-0378">Hydrolase</keyword>
<keyword evidence="4" id="KW-0052">Apoplast</keyword>
<evidence type="ECO:0000313" key="18">
    <source>
        <dbReference type="Proteomes" id="UP000075243"/>
    </source>
</evidence>
<dbReference type="Pfam" id="PF17766">
    <property type="entry name" value="fn3_6"/>
    <property type="match status" value="1"/>
</dbReference>
<dbReference type="GO" id="GO:0004252">
    <property type="term" value="F:serine-type endopeptidase activity"/>
    <property type="evidence" value="ECO:0007669"/>
    <property type="project" value="UniProtKB-UniRule"/>
</dbReference>
<sequence>MVHLVPLLIVEPNFPSSYIVYLGSHSFGPNPSAIDAEFVTDSHYDLLGSFVGSTEKAKEAIFYSYNRYINGFAAVLDEDEAANVAKHPSVVSVLLNKKRNLDTTRSWDFLGLERNGEFPEASVWRKTKGEDIIIGNIDTGTSNQRIIYIERERRTYVHVITIKSFCVWPESKSFSDEGFGPIPKRWRGICKTEDKVRCNRKLIGTRYFAKGLEASIGRKLNGSILSARDYEGHGSHTLSTAGGNFVHGANAFGNGNGTASGGSPKARVAAYKACWPQDIFGGGCFEADILAALEAAISDGVDVISMSLGSDSPPEFYQSAISIGSFHAVANGITVVASAGNSGPSPATIGNNEPWILTVAASTIDRNFASYVTLGDKKTFKGASLSEHGLPSNKMYPLIGAFDASLDKEVAMAAPYCLNGTLDAKKVKGKILVCLRGGGFGRTAKGEVAASVGAVGMILANDEESGNEIISDPHVLPTTQVDFTSGTYIYNYINRTKYPVAYISRVETQLGVKPNPFVASFSSRGPNQLEAAILKPDVTAPGVNIIAAFSEAISPTELDSDKRRTPFITMSGTSMSCPHVAGLVGLVKSVHPDWSPAAIKSAIITTATTQDNSRKPILDASLNKSTPFDYGAGHIRPNRAVNPGLVYDQNITDHLNFLCARGYNSSLLRLFYGKPYTCPKSFNLADYNYPAITIPEFGPGHSISVTRTVTNVGSPRTYRAHIKAPPQVLVTVEPRELKFKAKGEKKEFRVTLKLKPQNVNTSDYVFGWLTWSDGNHQRVRSPVSVNLAH</sequence>
<dbReference type="InterPro" id="IPR045051">
    <property type="entry name" value="SBT"/>
</dbReference>
<comment type="similarity">
    <text evidence="3 12">Belongs to the peptidase S8 family.</text>
</comment>
<dbReference type="Pfam" id="PF00082">
    <property type="entry name" value="Peptidase_S8"/>
    <property type="match status" value="1"/>
</dbReference>
<evidence type="ECO:0000259" key="14">
    <source>
        <dbReference type="Pfam" id="PF02225"/>
    </source>
</evidence>
<evidence type="ECO:0000256" key="1">
    <source>
        <dbReference type="ARBA" id="ARBA00002076"/>
    </source>
</evidence>
<evidence type="ECO:0000259" key="16">
    <source>
        <dbReference type="Pfam" id="PF17766"/>
    </source>
</evidence>
<dbReference type="InterPro" id="IPR023828">
    <property type="entry name" value="Peptidase_S8_Ser-AS"/>
</dbReference>
<dbReference type="InterPro" id="IPR041469">
    <property type="entry name" value="Subtilisin-like_FN3"/>
</dbReference>
<keyword evidence="9 12" id="KW-0720">Serine protease</keyword>
<dbReference type="InterPro" id="IPR046450">
    <property type="entry name" value="PA_dom_sf"/>
</dbReference>
<feature type="domain" description="Peptidase S8/S53" evidence="13">
    <location>
        <begin position="226"/>
        <end position="612"/>
    </location>
</feature>
<comment type="function">
    <text evidence="1">Required for arbuscular mycorrhiza (AM) development during AM symbiosis with AM fungi (e.g. Glomeromycota intraradices).</text>
</comment>
<proteinExistence type="inferred from homology"/>
<evidence type="ECO:0000256" key="12">
    <source>
        <dbReference type="PROSITE-ProRule" id="PRU01240"/>
    </source>
</evidence>
<keyword evidence="7" id="KW-0732">Signal</keyword>
<dbReference type="Gramene" id="C.cajan_44477.t">
    <property type="protein sequence ID" value="C.cajan_44477.t"/>
    <property type="gene ID" value="C.cajan_44477"/>
</dbReference>
<evidence type="ECO:0000256" key="7">
    <source>
        <dbReference type="ARBA" id="ARBA00022729"/>
    </source>
</evidence>
<dbReference type="InterPro" id="IPR000209">
    <property type="entry name" value="Peptidase_S8/S53_dom"/>
</dbReference>
<dbReference type="OMA" id="YLGGHNH"/>
<evidence type="ECO:0000256" key="9">
    <source>
        <dbReference type="ARBA" id="ARBA00022825"/>
    </source>
</evidence>
<dbReference type="PRINTS" id="PR00723">
    <property type="entry name" value="SUBTILISIN"/>
</dbReference>
<organism evidence="17 18">
    <name type="scientific">Cajanus cajan</name>
    <name type="common">Pigeon pea</name>
    <name type="synonym">Cajanus indicus</name>
    <dbReference type="NCBI Taxonomy" id="3821"/>
    <lineage>
        <taxon>Eukaryota</taxon>
        <taxon>Viridiplantae</taxon>
        <taxon>Streptophyta</taxon>
        <taxon>Embryophyta</taxon>
        <taxon>Tracheophyta</taxon>
        <taxon>Spermatophyta</taxon>
        <taxon>Magnoliopsida</taxon>
        <taxon>eudicotyledons</taxon>
        <taxon>Gunneridae</taxon>
        <taxon>Pentapetalae</taxon>
        <taxon>rosids</taxon>
        <taxon>fabids</taxon>
        <taxon>Fabales</taxon>
        <taxon>Fabaceae</taxon>
        <taxon>Papilionoideae</taxon>
        <taxon>50 kb inversion clade</taxon>
        <taxon>NPAAA clade</taxon>
        <taxon>indigoferoid/millettioid clade</taxon>
        <taxon>Phaseoleae</taxon>
        <taxon>Cajanus</taxon>
    </lineage>
</organism>
<feature type="domain" description="Subtilisin-like protease fibronectin type-III" evidence="16">
    <location>
        <begin position="686"/>
        <end position="785"/>
    </location>
</feature>
<dbReference type="Proteomes" id="UP000075243">
    <property type="component" value="Unassembled WGS sequence"/>
</dbReference>
<keyword evidence="5" id="KW-0964">Secreted</keyword>
<protein>
    <submittedName>
        <fullName evidence="17">Subtilisin-like protease</fullName>
    </submittedName>
</protein>
<dbReference type="PROSITE" id="PS00138">
    <property type="entry name" value="SUBTILASE_SER"/>
    <property type="match status" value="1"/>
</dbReference>
<evidence type="ECO:0000256" key="11">
    <source>
        <dbReference type="PIRSR" id="PIRSR615500-1"/>
    </source>
</evidence>
<evidence type="ECO:0000259" key="15">
    <source>
        <dbReference type="Pfam" id="PF05922"/>
    </source>
</evidence>